<evidence type="ECO:0000259" key="1">
    <source>
        <dbReference type="Pfam" id="PF12804"/>
    </source>
</evidence>
<dbReference type="GO" id="GO:0016779">
    <property type="term" value="F:nucleotidyltransferase activity"/>
    <property type="evidence" value="ECO:0007669"/>
    <property type="project" value="UniProtKB-ARBA"/>
</dbReference>
<comment type="caution">
    <text evidence="2">The sequence shown here is derived from an EMBL/GenBank/DDBJ whole genome shotgun (WGS) entry which is preliminary data.</text>
</comment>
<evidence type="ECO:0000313" key="2">
    <source>
        <dbReference type="EMBL" id="KYG34833.1"/>
    </source>
</evidence>
<name>A0A161PLM5_9BACI</name>
<keyword evidence="3" id="KW-1185">Reference proteome</keyword>
<accession>A0A161PLM5</accession>
<dbReference type="PANTHER" id="PTHR43777:SF1">
    <property type="entry name" value="MOLYBDENUM COFACTOR CYTIDYLYLTRANSFERASE"/>
    <property type="match status" value="1"/>
</dbReference>
<dbReference type="AlphaFoldDB" id="A0A161PLM5"/>
<dbReference type="SUPFAM" id="SSF53448">
    <property type="entry name" value="Nucleotide-diphospho-sugar transferases"/>
    <property type="match status" value="1"/>
</dbReference>
<dbReference type="CDD" id="cd04182">
    <property type="entry name" value="GT_2_like_f"/>
    <property type="match status" value="1"/>
</dbReference>
<feature type="domain" description="MobA-like NTP transferase" evidence="1">
    <location>
        <begin position="8"/>
        <end position="175"/>
    </location>
</feature>
<reference evidence="2" key="1">
    <citation type="submission" date="2016-02" db="EMBL/GenBank/DDBJ databases">
        <title>Genome sequence of Bacillus trypoxylicola KCTC 13244(T).</title>
        <authorList>
            <person name="Jeong H."/>
            <person name="Park S.-H."/>
            <person name="Choi S.-K."/>
        </authorList>
    </citation>
    <scope>NUCLEOTIDE SEQUENCE [LARGE SCALE GENOMIC DNA]</scope>
    <source>
        <strain evidence="2">KCTC 13244</strain>
    </source>
</reference>
<gene>
    <name evidence="2" type="ORF">AZF04_00415</name>
</gene>
<dbReference type="Gene3D" id="3.90.550.10">
    <property type="entry name" value="Spore Coat Polysaccharide Biosynthesis Protein SpsA, Chain A"/>
    <property type="match status" value="1"/>
</dbReference>
<dbReference type="OrthoDB" id="285216at2"/>
<dbReference type="EMBL" id="LTAO01000001">
    <property type="protein sequence ID" value="KYG34833.1"/>
    <property type="molecule type" value="Genomic_DNA"/>
</dbReference>
<dbReference type="Proteomes" id="UP000075806">
    <property type="component" value="Unassembled WGS sequence"/>
</dbReference>
<dbReference type="Pfam" id="PF12804">
    <property type="entry name" value="NTP_transf_3"/>
    <property type="match status" value="1"/>
</dbReference>
<sequence length="211" mass="23903">MNNNRIIGIYLAAGLSKRMGVSKLWLPYQNDYLGVIALKTALSSQLNGLIVVCSHYKDVQQFKNSFTMNECDRITFVINEKAYLGQSSSVRAGVKEAICQKADAIVTILADQPFITRRMIDVLIKKRTHFKEQHKDITFITSCQGGTIQPPILCNEKAFSSLLSLKGDRGAKAIILGTDPDFVHHIKYENKRLFTDIDTMKDYHFIKEKLE</sequence>
<dbReference type="PANTHER" id="PTHR43777">
    <property type="entry name" value="MOLYBDENUM COFACTOR CYTIDYLYLTRANSFERASE"/>
    <property type="match status" value="1"/>
</dbReference>
<dbReference type="InterPro" id="IPR029044">
    <property type="entry name" value="Nucleotide-diphossugar_trans"/>
</dbReference>
<organism evidence="2 3">
    <name type="scientific">Alkalihalobacillus trypoxylicola</name>
    <dbReference type="NCBI Taxonomy" id="519424"/>
    <lineage>
        <taxon>Bacteria</taxon>
        <taxon>Bacillati</taxon>
        <taxon>Bacillota</taxon>
        <taxon>Bacilli</taxon>
        <taxon>Bacillales</taxon>
        <taxon>Bacillaceae</taxon>
        <taxon>Alkalihalobacillus</taxon>
    </lineage>
</organism>
<protein>
    <recommendedName>
        <fullName evidence="1">MobA-like NTP transferase domain-containing protein</fullName>
    </recommendedName>
</protein>
<evidence type="ECO:0000313" key="3">
    <source>
        <dbReference type="Proteomes" id="UP000075806"/>
    </source>
</evidence>
<dbReference type="InterPro" id="IPR025877">
    <property type="entry name" value="MobA-like_NTP_Trfase"/>
</dbReference>
<dbReference type="STRING" id="519424.AZF04_00415"/>
<dbReference type="RefSeq" id="WP_061947092.1">
    <property type="nucleotide sequence ID" value="NZ_LTAO01000001.1"/>
</dbReference>
<proteinExistence type="predicted"/>